<dbReference type="GO" id="GO:0015293">
    <property type="term" value="F:symporter activity"/>
    <property type="evidence" value="ECO:0007669"/>
    <property type="project" value="InterPro"/>
</dbReference>
<feature type="transmembrane region" description="Helical" evidence="1">
    <location>
        <begin position="54"/>
        <end position="78"/>
    </location>
</feature>
<dbReference type="AlphaFoldDB" id="A0A0D8IZ02"/>
<feature type="transmembrane region" description="Helical" evidence="1">
    <location>
        <begin position="165"/>
        <end position="182"/>
    </location>
</feature>
<dbReference type="RefSeq" id="WP_050005628.1">
    <property type="nucleotide sequence ID" value="NZ_JXXK01000016.1"/>
</dbReference>
<evidence type="ECO:0000313" key="2">
    <source>
        <dbReference type="EMBL" id="KJF39536.1"/>
    </source>
</evidence>
<feature type="transmembrane region" description="Helical" evidence="1">
    <location>
        <begin position="90"/>
        <end position="112"/>
    </location>
</feature>
<dbReference type="Gene3D" id="1.20.1250.20">
    <property type="entry name" value="MFS general substrate transporter like domains"/>
    <property type="match status" value="2"/>
</dbReference>
<keyword evidence="3" id="KW-1185">Reference proteome</keyword>
<dbReference type="GO" id="GO:0005886">
    <property type="term" value="C:plasma membrane"/>
    <property type="evidence" value="ECO:0007669"/>
    <property type="project" value="TreeGrafter"/>
</dbReference>
<dbReference type="PANTHER" id="PTHR11328">
    <property type="entry name" value="MAJOR FACILITATOR SUPERFAMILY DOMAIN-CONTAINING PROTEIN"/>
    <property type="match status" value="1"/>
</dbReference>
<feature type="transmembrane region" description="Helical" evidence="1">
    <location>
        <begin position="21"/>
        <end position="48"/>
    </location>
</feature>
<dbReference type="GeneID" id="42857222"/>
<keyword evidence="1" id="KW-0812">Transmembrane</keyword>
<evidence type="ECO:0000313" key="3">
    <source>
        <dbReference type="Proteomes" id="UP000032483"/>
    </source>
</evidence>
<dbReference type="Proteomes" id="UP000032483">
    <property type="component" value="Unassembled WGS sequence"/>
</dbReference>
<dbReference type="PATRIC" id="fig|1550024.3.peg.2645"/>
<feature type="transmembrane region" description="Helical" evidence="1">
    <location>
        <begin position="281"/>
        <end position="301"/>
    </location>
</feature>
<accession>A0A0D8IZ02</accession>
<feature type="transmembrane region" description="Helical" evidence="1">
    <location>
        <begin position="397"/>
        <end position="415"/>
    </location>
</feature>
<sequence>MATKTAAVDAKGYRKFGFRDVLAYGLGDFGCNMSFALKGTLTIFWTQYMGIDSILMASLLLLVQVWDAINAPVIGAMVDADKRQYKRNKFLAYIWAGSVGLLVAGALCFVPWTGAPYVVKCILFVAGYILWDAFYTVANVPYGSMLSLITADPVERAKLSTGRSVGSMVGSISASVILPMLIYDASNNLLGERIFIIALVMGILGFIAFQFMIRNTVVRVDTQVTLKEDAPKFNPLKATGHFLRNRAAVGATLAPVGLFIGMYGAQTALQIMFQSYFKNARISGIIGMLSYVGLFLFIPFVGKIVSKIGKKEAITIGACVSVLAYILMFILPITPDGKGLALFVVCQLLNAIGGGIGQCVSWSLMADAMDYEEWKFGTRNEGTTYALHSFFRKLAQGIGPSLGLMAATWLGYNAALGANQTIEVATNMRYLTAGAYLLSAVLQLIAYGVIYNLDKKTLAQMEKDLGKRRDDAKADISKIIGGED</sequence>
<gene>
    <name evidence="2" type="ORF">TQ39_11595</name>
</gene>
<reference evidence="2" key="1">
    <citation type="submission" date="2015-02" db="EMBL/GenBank/DDBJ databases">
        <title>A novel member of the family Ruminococcaceae isolated from human feces.</title>
        <authorList>
            <person name="Shkoporov A.N."/>
            <person name="Chaplin A.V."/>
            <person name="Motuzova O.V."/>
            <person name="Kafarskaia L.I."/>
            <person name="Khokhlova E.V."/>
            <person name="Efimov B.A."/>
        </authorList>
    </citation>
    <scope>NUCLEOTIDE SEQUENCE [LARGE SCALE GENOMIC DNA]</scope>
    <source>
        <strain evidence="2">585-1</strain>
    </source>
</reference>
<dbReference type="Pfam" id="PF13347">
    <property type="entry name" value="MFS_2"/>
    <property type="match status" value="1"/>
</dbReference>
<organism evidence="2 3">
    <name type="scientific">Ruthenibacterium lactatiformans</name>
    <dbReference type="NCBI Taxonomy" id="1550024"/>
    <lineage>
        <taxon>Bacteria</taxon>
        <taxon>Bacillati</taxon>
        <taxon>Bacillota</taxon>
        <taxon>Clostridia</taxon>
        <taxon>Eubacteriales</taxon>
        <taxon>Oscillospiraceae</taxon>
        <taxon>Ruthenibacterium</taxon>
    </lineage>
</organism>
<keyword evidence="1" id="KW-1133">Transmembrane helix</keyword>
<dbReference type="PANTHER" id="PTHR11328:SF24">
    <property type="entry name" value="MAJOR FACILITATOR SUPERFAMILY (MFS) PROFILE DOMAIN-CONTAINING PROTEIN"/>
    <property type="match status" value="1"/>
</dbReference>
<dbReference type="InterPro" id="IPR039672">
    <property type="entry name" value="MFS_2"/>
</dbReference>
<keyword evidence="1" id="KW-0472">Membrane</keyword>
<protein>
    <submittedName>
        <fullName evidence="2">Glucuronide permease</fullName>
    </submittedName>
</protein>
<dbReference type="SUPFAM" id="SSF103473">
    <property type="entry name" value="MFS general substrate transporter"/>
    <property type="match status" value="1"/>
</dbReference>
<evidence type="ECO:0000256" key="1">
    <source>
        <dbReference type="SAM" id="Phobius"/>
    </source>
</evidence>
<feature type="transmembrane region" description="Helical" evidence="1">
    <location>
        <begin position="340"/>
        <end position="365"/>
    </location>
</feature>
<dbReference type="InterPro" id="IPR036259">
    <property type="entry name" value="MFS_trans_sf"/>
</dbReference>
<feature type="transmembrane region" description="Helical" evidence="1">
    <location>
        <begin position="435"/>
        <end position="453"/>
    </location>
</feature>
<dbReference type="GO" id="GO:0008643">
    <property type="term" value="P:carbohydrate transport"/>
    <property type="evidence" value="ECO:0007669"/>
    <property type="project" value="InterPro"/>
</dbReference>
<proteinExistence type="predicted"/>
<comment type="caution">
    <text evidence="2">The sequence shown here is derived from an EMBL/GenBank/DDBJ whole genome shotgun (WGS) entry which is preliminary data.</text>
</comment>
<dbReference type="EMBL" id="JXXK01000016">
    <property type="protein sequence ID" value="KJF39536.1"/>
    <property type="molecule type" value="Genomic_DNA"/>
</dbReference>
<feature type="transmembrane region" description="Helical" evidence="1">
    <location>
        <begin position="313"/>
        <end position="334"/>
    </location>
</feature>
<feature type="transmembrane region" description="Helical" evidence="1">
    <location>
        <begin position="194"/>
        <end position="213"/>
    </location>
</feature>
<name>A0A0D8IZ02_9FIRM</name>
<feature type="transmembrane region" description="Helical" evidence="1">
    <location>
        <begin position="247"/>
        <end position="269"/>
    </location>
</feature>